<dbReference type="PANTHER" id="PTHR42756">
    <property type="entry name" value="TRANSCRIPTIONAL REGULATOR, MARR"/>
    <property type="match status" value="1"/>
</dbReference>
<dbReference type="Gene3D" id="1.10.10.10">
    <property type="entry name" value="Winged helix-like DNA-binding domain superfamily/Winged helix DNA-binding domain"/>
    <property type="match status" value="1"/>
</dbReference>
<dbReference type="PRINTS" id="PR00598">
    <property type="entry name" value="HTHMARR"/>
</dbReference>
<keyword evidence="3" id="KW-0804">Transcription</keyword>
<organism evidence="5 6">
    <name type="scientific">Paenibacillus odorifer</name>
    <dbReference type="NCBI Taxonomy" id="189426"/>
    <lineage>
        <taxon>Bacteria</taxon>
        <taxon>Bacillati</taxon>
        <taxon>Bacillota</taxon>
        <taxon>Bacilli</taxon>
        <taxon>Bacillales</taxon>
        <taxon>Paenibacillaceae</taxon>
        <taxon>Paenibacillus</taxon>
    </lineage>
</organism>
<dbReference type="InterPro" id="IPR036388">
    <property type="entry name" value="WH-like_DNA-bd_sf"/>
</dbReference>
<proteinExistence type="predicted"/>
<dbReference type="Pfam" id="PF12802">
    <property type="entry name" value="MarR_2"/>
    <property type="match status" value="1"/>
</dbReference>
<dbReference type="SMART" id="SM00347">
    <property type="entry name" value="HTH_MARR"/>
    <property type="match status" value="1"/>
</dbReference>
<dbReference type="InterPro" id="IPR023187">
    <property type="entry name" value="Tscrpt_reg_MarR-type_CS"/>
</dbReference>
<dbReference type="GO" id="GO:0003677">
    <property type="term" value="F:DNA binding"/>
    <property type="evidence" value="ECO:0007669"/>
    <property type="project" value="UniProtKB-KW"/>
</dbReference>
<evidence type="ECO:0000313" key="6">
    <source>
        <dbReference type="Proteomes" id="UP000187465"/>
    </source>
</evidence>
<evidence type="ECO:0000256" key="3">
    <source>
        <dbReference type="ARBA" id="ARBA00023163"/>
    </source>
</evidence>
<dbReference type="PROSITE" id="PS01117">
    <property type="entry name" value="HTH_MARR_1"/>
    <property type="match status" value="1"/>
</dbReference>
<name>A0A1R0WU53_9BACL</name>
<dbReference type="InterPro" id="IPR036390">
    <property type="entry name" value="WH_DNA-bd_sf"/>
</dbReference>
<dbReference type="PROSITE" id="PS50995">
    <property type="entry name" value="HTH_MARR_2"/>
    <property type="match status" value="1"/>
</dbReference>
<dbReference type="GO" id="GO:0003700">
    <property type="term" value="F:DNA-binding transcription factor activity"/>
    <property type="evidence" value="ECO:0007669"/>
    <property type="project" value="InterPro"/>
</dbReference>
<dbReference type="SUPFAM" id="SSF46785">
    <property type="entry name" value="Winged helix' DNA-binding domain"/>
    <property type="match status" value="1"/>
</dbReference>
<dbReference type="InterPro" id="IPR000835">
    <property type="entry name" value="HTH_MarR-typ"/>
</dbReference>
<sequence length="150" mass="16834">MMDHLQQFVLNQPLHTKAFFTLVEATANLVSVSEKYWQSKGLNGARIRILVEISKQGGAILPSTLAQIIGVTKANISMLLTPLERDGLITRSNDTKDGRKSVISITSEGQQLLLEHLPENRQAVAERMQNLNDQELHQLIFLLQKLSTFE</sequence>
<dbReference type="EMBL" id="MKQP01000078">
    <property type="protein sequence ID" value="OMD21403.1"/>
    <property type="molecule type" value="Genomic_DNA"/>
</dbReference>
<dbReference type="Proteomes" id="UP000187465">
    <property type="component" value="Unassembled WGS sequence"/>
</dbReference>
<accession>A0A1R0WU53</accession>
<keyword evidence="1" id="KW-0805">Transcription regulation</keyword>
<keyword evidence="2" id="KW-0238">DNA-binding</keyword>
<dbReference type="PANTHER" id="PTHR42756:SF1">
    <property type="entry name" value="TRANSCRIPTIONAL REPRESSOR OF EMRAB OPERON"/>
    <property type="match status" value="1"/>
</dbReference>
<reference evidence="5 6" key="1">
    <citation type="submission" date="2016-10" db="EMBL/GenBank/DDBJ databases">
        <title>Paenibacillus species isolates.</title>
        <authorList>
            <person name="Beno S.M."/>
        </authorList>
    </citation>
    <scope>NUCLEOTIDE SEQUENCE [LARGE SCALE GENOMIC DNA]</scope>
    <source>
        <strain evidence="5 6">FSL H7-0604</strain>
    </source>
</reference>
<evidence type="ECO:0000259" key="4">
    <source>
        <dbReference type="PROSITE" id="PS50995"/>
    </source>
</evidence>
<protein>
    <submittedName>
        <fullName evidence="5">MarR family transcriptional regulator</fullName>
    </submittedName>
</protein>
<comment type="caution">
    <text evidence="5">The sequence shown here is derived from an EMBL/GenBank/DDBJ whole genome shotgun (WGS) entry which is preliminary data.</text>
</comment>
<dbReference type="AlphaFoldDB" id="A0A1R0WU53"/>
<gene>
    <name evidence="5" type="ORF">BJP51_07180</name>
</gene>
<evidence type="ECO:0000313" key="5">
    <source>
        <dbReference type="EMBL" id="OMD21403.1"/>
    </source>
</evidence>
<feature type="domain" description="HTH marR-type" evidence="4">
    <location>
        <begin position="15"/>
        <end position="148"/>
    </location>
</feature>
<evidence type="ECO:0000256" key="2">
    <source>
        <dbReference type="ARBA" id="ARBA00023125"/>
    </source>
</evidence>
<evidence type="ECO:0000256" key="1">
    <source>
        <dbReference type="ARBA" id="ARBA00023015"/>
    </source>
</evidence>